<proteinExistence type="predicted"/>
<feature type="region of interest" description="Disordered" evidence="1">
    <location>
        <begin position="629"/>
        <end position="691"/>
    </location>
</feature>
<keyword evidence="2" id="KW-1133">Transmembrane helix</keyword>
<reference evidence="4" key="1">
    <citation type="submission" date="2017-02" db="UniProtKB">
        <authorList>
            <consortium name="WormBaseParasite"/>
        </authorList>
    </citation>
    <scope>IDENTIFICATION</scope>
</reference>
<name>A0A0N5CG07_STREA</name>
<keyword evidence="3" id="KW-1185">Reference proteome</keyword>
<feature type="compositionally biased region" description="Basic residues" evidence="1">
    <location>
        <begin position="652"/>
        <end position="663"/>
    </location>
</feature>
<dbReference type="Proteomes" id="UP000046392">
    <property type="component" value="Unplaced"/>
</dbReference>
<organism evidence="3 4">
    <name type="scientific">Strongyloides papillosus</name>
    <name type="common">Intestinal threadworm</name>
    <dbReference type="NCBI Taxonomy" id="174720"/>
    <lineage>
        <taxon>Eukaryota</taxon>
        <taxon>Metazoa</taxon>
        <taxon>Ecdysozoa</taxon>
        <taxon>Nematoda</taxon>
        <taxon>Chromadorea</taxon>
        <taxon>Rhabditida</taxon>
        <taxon>Tylenchina</taxon>
        <taxon>Panagrolaimomorpha</taxon>
        <taxon>Strongyloidoidea</taxon>
        <taxon>Strongyloididae</taxon>
        <taxon>Strongyloides</taxon>
    </lineage>
</organism>
<feature type="compositionally biased region" description="Low complexity" evidence="1">
    <location>
        <begin position="632"/>
        <end position="645"/>
    </location>
</feature>
<evidence type="ECO:0000256" key="2">
    <source>
        <dbReference type="SAM" id="Phobius"/>
    </source>
</evidence>
<feature type="region of interest" description="Disordered" evidence="1">
    <location>
        <begin position="589"/>
        <end position="615"/>
    </location>
</feature>
<dbReference type="Gene3D" id="1.20.140.150">
    <property type="match status" value="1"/>
</dbReference>
<evidence type="ECO:0000256" key="1">
    <source>
        <dbReference type="SAM" id="MobiDB-lite"/>
    </source>
</evidence>
<evidence type="ECO:0000313" key="3">
    <source>
        <dbReference type="Proteomes" id="UP000046392"/>
    </source>
</evidence>
<dbReference type="InterPro" id="IPR010761">
    <property type="entry name" value="Clc_prot-like"/>
</dbReference>
<feature type="transmembrane region" description="Helical" evidence="2">
    <location>
        <begin position="7"/>
        <end position="26"/>
    </location>
</feature>
<dbReference type="AlphaFoldDB" id="A0A0N5CG07"/>
<keyword evidence="2" id="KW-0472">Membrane</keyword>
<sequence>MVRRRIPLTIFFAVEVFGFVISLIALTSPSWQYVYLEDGRTEHHHGLWLDCKRDYSNDYGRTKEYYESLYRLADQGSPFDMFYLPQFMCVYKFDYYIDPEDLYEHNYDENKLQDDANQHLLLAWKAVALAAFLLSIVSSGVGLLIGICAFCHRTLTCASTVLVSIAGFFSIIGNLIFYIWANYQDNNVIKEEDGIYEQFIGWAFYASTIGTILHIFASSLGCLTTSFSFNKAKIVKIDIENSEDPLITISSQPTLDDRKNFKRTFSAVYKVDSSALRKFERECARSMRNKEIKMTQIMKNQQNKNNFIPYNLINPEMMMANKFNTSFKRANSVPNFKRYNNPLMSSNSIINNSSIVTEPILYKNNSHQSHQQLSSFQRRPSTVSLRKNFEQSNTKILLNKSVSFTNLNNYHDVSKRKSFTSEVSNNDSDTVYEYLPIQNKHRHLPNVRRQKMTSCNFIDKDNNEDVYSSIYAQEPFTSSILSNVEKIENEYLKPNGSSHQQSTVFGRECFIPSILKKDNLQKEVLINNRHTSAEFEVEKDNSSISSIKSISLPKNVIKLPMPPLPPKINENLVVEPINKQQQTKSILKVNSQKNISSTNIPSTSANKQLSSSTENNHLPQYILNKSSNKLFTGNNKTKTTTESTSPKIGQRFYKKRSSSRGHRTIVNSGVSTDLHNQKQSPTQSSEDCENECDRSIGSFTYLNNDHILSQRSSSININSDHTTSETIV</sequence>
<feature type="transmembrane region" description="Helical" evidence="2">
    <location>
        <begin position="157"/>
        <end position="180"/>
    </location>
</feature>
<feature type="compositionally biased region" description="Polar residues" evidence="1">
    <location>
        <begin position="665"/>
        <end position="685"/>
    </location>
</feature>
<dbReference type="PANTHER" id="PTHR35574:SF2">
    <property type="entry name" value="CLAUDIN-LIKE IN CAENORHABDITIS"/>
    <property type="match status" value="1"/>
</dbReference>
<evidence type="ECO:0000313" key="4">
    <source>
        <dbReference type="WBParaSite" id="SPAL_0001678600.1"/>
    </source>
</evidence>
<dbReference type="Pfam" id="PF07062">
    <property type="entry name" value="Clc-like"/>
    <property type="match status" value="1"/>
</dbReference>
<dbReference type="WBParaSite" id="SPAL_0001678600.1">
    <property type="protein sequence ID" value="SPAL_0001678600.1"/>
    <property type="gene ID" value="SPAL_0001678600"/>
</dbReference>
<dbReference type="GO" id="GO:0016020">
    <property type="term" value="C:membrane"/>
    <property type="evidence" value="ECO:0007669"/>
    <property type="project" value="InterPro"/>
</dbReference>
<feature type="transmembrane region" description="Helical" evidence="2">
    <location>
        <begin position="200"/>
        <end position="223"/>
    </location>
</feature>
<accession>A0A0N5CG07</accession>
<protein>
    <submittedName>
        <fullName evidence="4">Clc-like protein</fullName>
    </submittedName>
</protein>
<keyword evidence="2" id="KW-0812">Transmembrane</keyword>
<feature type="transmembrane region" description="Helical" evidence="2">
    <location>
        <begin position="126"/>
        <end position="150"/>
    </location>
</feature>
<dbReference type="PANTHER" id="PTHR35574">
    <property type="entry name" value="PUTATIVE-RELATED"/>
    <property type="match status" value="1"/>
</dbReference>